<sequence length="80" mass="8943">MQSCIGHRSPPLRLLLAATICNYRYFGAGIRLVAAIRLTYVFINARWHSCTHFALASTRHDTAFTAIRLPTLIMPDPLSA</sequence>
<dbReference type="Proteomes" id="UP001279734">
    <property type="component" value="Unassembled WGS sequence"/>
</dbReference>
<evidence type="ECO:0000313" key="2">
    <source>
        <dbReference type="Proteomes" id="UP001279734"/>
    </source>
</evidence>
<reference evidence="1" key="1">
    <citation type="submission" date="2023-05" db="EMBL/GenBank/DDBJ databases">
        <title>Nepenthes gracilis genome sequencing.</title>
        <authorList>
            <person name="Fukushima K."/>
        </authorList>
    </citation>
    <scope>NUCLEOTIDE SEQUENCE</scope>
    <source>
        <strain evidence="1">SING2019-196</strain>
    </source>
</reference>
<protein>
    <submittedName>
        <fullName evidence="1">Uncharacterized protein</fullName>
    </submittedName>
</protein>
<comment type="caution">
    <text evidence="1">The sequence shown here is derived from an EMBL/GenBank/DDBJ whole genome shotgun (WGS) entry which is preliminary data.</text>
</comment>
<keyword evidence="2" id="KW-1185">Reference proteome</keyword>
<dbReference type="AlphaFoldDB" id="A0AAD3SSB3"/>
<proteinExistence type="predicted"/>
<dbReference type="EMBL" id="BSYO01000017">
    <property type="protein sequence ID" value="GMH17118.1"/>
    <property type="molecule type" value="Genomic_DNA"/>
</dbReference>
<evidence type="ECO:0000313" key="1">
    <source>
        <dbReference type="EMBL" id="GMH17118.1"/>
    </source>
</evidence>
<name>A0AAD3SSB3_NEPGR</name>
<gene>
    <name evidence="1" type="ORF">Nepgr_018959</name>
</gene>
<organism evidence="1 2">
    <name type="scientific">Nepenthes gracilis</name>
    <name type="common">Slender pitcher plant</name>
    <dbReference type="NCBI Taxonomy" id="150966"/>
    <lineage>
        <taxon>Eukaryota</taxon>
        <taxon>Viridiplantae</taxon>
        <taxon>Streptophyta</taxon>
        <taxon>Embryophyta</taxon>
        <taxon>Tracheophyta</taxon>
        <taxon>Spermatophyta</taxon>
        <taxon>Magnoliopsida</taxon>
        <taxon>eudicotyledons</taxon>
        <taxon>Gunneridae</taxon>
        <taxon>Pentapetalae</taxon>
        <taxon>Caryophyllales</taxon>
        <taxon>Nepenthaceae</taxon>
        <taxon>Nepenthes</taxon>
    </lineage>
</organism>
<accession>A0AAD3SSB3</accession>